<evidence type="ECO:0000256" key="1">
    <source>
        <dbReference type="ARBA" id="ARBA00022553"/>
    </source>
</evidence>
<keyword evidence="1 2" id="KW-0597">Phosphoprotein</keyword>
<evidence type="ECO:0000259" key="3">
    <source>
        <dbReference type="PROSITE" id="PS50110"/>
    </source>
</evidence>
<comment type="caution">
    <text evidence="4">The sequence shown here is derived from an EMBL/GenBank/DDBJ whole genome shotgun (WGS) entry which is preliminary data.</text>
</comment>
<gene>
    <name evidence="4" type="ORF">A2462_04810</name>
</gene>
<dbReference type="SMART" id="SM00448">
    <property type="entry name" value="REC"/>
    <property type="match status" value="1"/>
</dbReference>
<dbReference type="PANTHER" id="PTHR44591">
    <property type="entry name" value="STRESS RESPONSE REGULATOR PROTEIN 1"/>
    <property type="match status" value="1"/>
</dbReference>
<dbReference type="Proteomes" id="UP000177309">
    <property type="component" value="Unassembled WGS sequence"/>
</dbReference>
<dbReference type="PROSITE" id="PS50110">
    <property type="entry name" value="RESPONSE_REGULATORY"/>
    <property type="match status" value="1"/>
</dbReference>
<dbReference type="EMBL" id="MEUI01000014">
    <property type="protein sequence ID" value="OGC34633.1"/>
    <property type="molecule type" value="Genomic_DNA"/>
</dbReference>
<dbReference type="InterPro" id="IPR011006">
    <property type="entry name" value="CheY-like_superfamily"/>
</dbReference>
<accession>A0A1F4TRF5</accession>
<dbReference type="SUPFAM" id="SSF52172">
    <property type="entry name" value="CheY-like"/>
    <property type="match status" value="1"/>
</dbReference>
<feature type="modified residue" description="4-aspartylphosphate" evidence="2">
    <location>
        <position position="63"/>
    </location>
</feature>
<name>A0A1F4TRF5_UNCSA</name>
<dbReference type="CDD" id="cd00156">
    <property type="entry name" value="REC"/>
    <property type="match status" value="1"/>
</dbReference>
<protein>
    <recommendedName>
        <fullName evidence="3">Response regulatory domain-containing protein</fullName>
    </recommendedName>
</protein>
<feature type="domain" description="Response regulatory" evidence="3">
    <location>
        <begin position="13"/>
        <end position="129"/>
    </location>
</feature>
<sequence length="131" mass="14566">MIMTTSPSSAKIKMLLIDDEKDITDIVKMDLEANWGYLVTTADSGKEGIEQALKNDFDLVVTDFSMPDIDGEIVLDAIKQAKPKLPVLIFSIYHDDDSTIRDSIRKKAAAIVAKPIDYEKLHETIAKILGK</sequence>
<reference evidence="4 5" key="1">
    <citation type="journal article" date="2016" name="Nat. Commun.">
        <title>Thousands of microbial genomes shed light on interconnected biogeochemical processes in an aquifer system.</title>
        <authorList>
            <person name="Anantharaman K."/>
            <person name="Brown C.T."/>
            <person name="Hug L.A."/>
            <person name="Sharon I."/>
            <person name="Castelle C.J."/>
            <person name="Probst A.J."/>
            <person name="Thomas B.C."/>
            <person name="Singh A."/>
            <person name="Wilkins M.J."/>
            <person name="Karaoz U."/>
            <person name="Brodie E.L."/>
            <person name="Williams K.H."/>
            <person name="Hubbard S.S."/>
            <person name="Banfield J.F."/>
        </authorList>
    </citation>
    <scope>NUCLEOTIDE SEQUENCE [LARGE SCALE GENOMIC DNA]</scope>
</reference>
<evidence type="ECO:0000313" key="5">
    <source>
        <dbReference type="Proteomes" id="UP000177309"/>
    </source>
</evidence>
<dbReference type="AlphaFoldDB" id="A0A1F4TRF5"/>
<dbReference type="Pfam" id="PF00072">
    <property type="entry name" value="Response_reg"/>
    <property type="match status" value="1"/>
</dbReference>
<evidence type="ECO:0000256" key="2">
    <source>
        <dbReference type="PROSITE-ProRule" id="PRU00169"/>
    </source>
</evidence>
<dbReference type="GO" id="GO:0000160">
    <property type="term" value="P:phosphorelay signal transduction system"/>
    <property type="evidence" value="ECO:0007669"/>
    <property type="project" value="InterPro"/>
</dbReference>
<dbReference type="InterPro" id="IPR050595">
    <property type="entry name" value="Bact_response_regulator"/>
</dbReference>
<proteinExistence type="predicted"/>
<dbReference type="Gene3D" id="3.40.50.2300">
    <property type="match status" value="1"/>
</dbReference>
<evidence type="ECO:0000313" key="4">
    <source>
        <dbReference type="EMBL" id="OGC34633.1"/>
    </source>
</evidence>
<dbReference type="PANTHER" id="PTHR44591:SF3">
    <property type="entry name" value="RESPONSE REGULATORY DOMAIN-CONTAINING PROTEIN"/>
    <property type="match status" value="1"/>
</dbReference>
<organism evidence="4 5">
    <name type="scientific">candidate division WOR-1 bacterium RIFOXYC2_FULL_41_25</name>
    <dbReference type="NCBI Taxonomy" id="1802586"/>
    <lineage>
        <taxon>Bacteria</taxon>
        <taxon>Bacillati</taxon>
        <taxon>Saganbacteria</taxon>
    </lineage>
</organism>
<dbReference type="InterPro" id="IPR001789">
    <property type="entry name" value="Sig_transdc_resp-reg_receiver"/>
</dbReference>